<comment type="caution">
    <text evidence="1">The sequence shown here is derived from an EMBL/GenBank/DDBJ whole genome shotgun (WGS) entry which is preliminary data.</text>
</comment>
<gene>
    <name evidence="1" type="ORF">L195_g058475</name>
</gene>
<dbReference type="Proteomes" id="UP000236291">
    <property type="component" value="Unassembled WGS sequence"/>
</dbReference>
<dbReference type="AlphaFoldDB" id="A0A2K3JSJ8"/>
<proteinExistence type="predicted"/>
<evidence type="ECO:0000313" key="2">
    <source>
        <dbReference type="Proteomes" id="UP000236291"/>
    </source>
</evidence>
<reference evidence="1 2" key="1">
    <citation type="journal article" date="2014" name="Am. J. Bot.">
        <title>Genome assembly and annotation for red clover (Trifolium pratense; Fabaceae).</title>
        <authorList>
            <person name="Istvanek J."/>
            <person name="Jaros M."/>
            <person name="Krenek A."/>
            <person name="Repkova J."/>
        </authorList>
    </citation>
    <scope>NUCLEOTIDE SEQUENCE [LARGE SCALE GENOMIC DNA]</scope>
    <source>
        <strain evidence="2">cv. Tatra</strain>
        <tissue evidence="1">Young leaves</tissue>
    </source>
</reference>
<name>A0A2K3JSJ8_TRIPR</name>
<protein>
    <submittedName>
        <fullName evidence="1">Uncharacterized protein</fullName>
    </submittedName>
</protein>
<sequence>GHPIKCLYVAEEVTTARVETKLQPEGAAMIEL</sequence>
<accession>A0A2K3JSJ8</accession>
<feature type="non-terminal residue" evidence="1">
    <location>
        <position position="1"/>
    </location>
</feature>
<evidence type="ECO:0000313" key="1">
    <source>
        <dbReference type="EMBL" id="PNX56996.1"/>
    </source>
</evidence>
<reference evidence="1 2" key="2">
    <citation type="journal article" date="2017" name="Front. Plant Sci.">
        <title>Gene Classification and Mining of Molecular Markers Useful in Red Clover (Trifolium pratense) Breeding.</title>
        <authorList>
            <person name="Istvanek J."/>
            <person name="Dluhosova J."/>
            <person name="Dluhos P."/>
            <person name="Patkova L."/>
            <person name="Nedelnik J."/>
            <person name="Repkova J."/>
        </authorList>
    </citation>
    <scope>NUCLEOTIDE SEQUENCE [LARGE SCALE GENOMIC DNA]</scope>
    <source>
        <strain evidence="2">cv. Tatra</strain>
        <tissue evidence="1">Young leaves</tissue>
    </source>
</reference>
<dbReference type="EMBL" id="ASHM01121740">
    <property type="protein sequence ID" value="PNX56996.1"/>
    <property type="molecule type" value="Genomic_DNA"/>
</dbReference>
<organism evidence="1 2">
    <name type="scientific">Trifolium pratense</name>
    <name type="common">Red clover</name>
    <dbReference type="NCBI Taxonomy" id="57577"/>
    <lineage>
        <taxon>Eukaryota</taxon>
        <taxon>Viridiplantae</taxon>
        <taxon>Streptophyta</taxon>
        <taxon>Embryophyta</taxon>
        <taxon>Tracheophyta</taxon>
        <taxon>Spermatophyta</taxon>
        <taxon>Magnoliopsida</taxon>
        <taxon>eudicotyledons</taxon>
        <taxon>Gunneridae</taxon>
        <taxon>Pentapetalae</taxon>
        <taxon>rosids</taxon>
        <taxon>fabids</taxon>
        <taxon>Fabales</taxon>
        <taxon>Fabaceae</taxon>
        <taxon>Papilionoideae</taxon>
        <taxon>50 kb inversion clade</taxon>
        <taxon>NPAAA clade</taxon>
        <taxon>Hologalegina</taxon>
        <taxon>IRL clade</taxon>
        <taxon>Trifolieae</taxon>
        <taxon>Trifolium</taxon>
    </lineage>
</organism>